<keyword evidence="1" id="KW-0732">Signal</keyword>
<proteinExistence type="predicted"/>
<feature type="chain" id="PRO_5016447765" evidence="1">
    <location>
        <begin position="20"/>
        <end position="363"/>
    </location>
</feature>
<dbReference type="Gene3D" id="2.60.40.10">
    <property type="entry name" value="Immunoglobulins"/>
    <property type="match status" value="1"/>
</dbReference>
<organism evidence="2 3">
    <name type="scientific">Sediminitomix flava</name>
    <dbReference type="NCBI Taxonomy" id="379075"/>
    <lineage>
        <taxon>Bacteria</taxon>
        <taxon>Pseudomonadati</taxon>
        <taxon>Bacteroidota</taxon>
        <taxon>Cytophagia</taxon>
        <taxon>Cytophagales</taxon>
        <taxon>Flammeovirgaceae</taxon>
        <taxon>Sediminitomix</taxon>
    </lineage>
</organism>
<keyword evidence="3" id="KW-1185">Reference proteome</keyword>
<gene>
    <name evidence="2" type="ORF">BC781_102443</name>
</gene>
<dbReference type="RefSeq" id="WP_109617016.1">
    <property type="nucleotide sequence ID" value="NZ_QGDO01000002.1"/>
</dbReference>
<dbReference type="InterPro" id="IPR013783">
    <property type="entry name" value="Ig-like_fold"/>
</dbReference>
<comment type="caution">
    <text evidence="2">The sequence shown here is derived from an EMBL/GenBank/DDBJ whole genome shotgun (WGS) entry which is preliminary data.</text>
</comment>
<name>A0A315ZZU2_SEDFL</name>
<dbReference type="EMBL" id="QGDO01000002">
    <property type="protein sequence ID" value="PWJ42897.1"/>
    <property type="molecule type" value="Genomic_DNA"/>
</dbReference>
<evidence type="ECO:0000313" key="3">
    <source>
        <dbReference type="Proteomes" id="UP000245535"/>
    </source>
</evidence>
<protein>
    <submittedName>
        <fullName evidence="2">Uncharacterized protein</fullName>
    </submittedName>
</protein>
<sequence>MLRILSVILLFFSISFGYAQDSPPIAMNTSEPVYLEFGMNEVPLLALLPVKDEVDQTKRWSARGFSKHDVKKDANGVEYKIFHSKNVRVSGTASDDANVEKLKVFIGDKSIKVNVDSDTTISFYDYVPLEEGFNDIIVKAVDAGNLSTEGDTIRIAYVPLMKGEEKMYLSPTFKSLLYNAAMDYCEKLDKYMSGNRNALAGMFKIFENGDGSLVYDDADFVPREDQISLSRYMLKIKNGGVVMTFPKEEDFAYFPIWGVKVENGKIVKEFTEIEEVEEVEEIEVAEAGISDENAEGGLEAAVEEKPKEEIKQEEMGIIRIIKGIEDELMGDVQEVKNYIVINKRGNIVNILKELPEEARELED</sequence>
<dbReference type="Proteomes" id="UP000245535">
    <property type="component" value="Unassembled WGS sequence"/>
</dbReference>
<accession>A0A315ZZU2</accession>
<evidence type="ECO:0000256" key="1">
    <source>
        <dbReference type="SAM" id="SignalP"/>
    </source>
</evidence>
<feature type="signal peptide" evidence="1">
    <location>
        <begin position="1"/>
        <end position="19"/>
    </location>
</feature>
<evidence type="ECO:0000313" key="2">
    <source>
        <dbReference type="EMBL" id="PWJ42897.1"/>
    </source>
</evidence>
<dbReference type="AlphaFoldDB" id="A0A315ZZU2"/>
<reference evidence="2 3" key="1">
    <citation type="submission" date="2018-03" db="EMBL/GenBank/DDBJ databases">
        <title>Genomic Encyclopedia of Archaeal and Bacterial Type Strains, Phase II (KMG-II): from individual species to whole genera.</title>
        <authorList>
            <person name="Goeker M."/>
        </authorList>
    </citation>
    <scope>NUCLEOTIDE SEQUENCE [LARGE SCALE GENOMIC DNA]</scope>
    <source>
        <strain evidence="2 3">DSM 28229</strain>
    </source>
</reference>